<keyword evidence="3" id="KW-1185">Reference proteome</keyword>
<feature type="compositionally biased region" description="Polar residues" evidence="1">
    <location>
        <begin position="408"/>
        <end position="417"/>
    </location>
</feature>
<dbReference type="InterPro" id="IPR009367">
    <property type="entry name" value="Elm1-like"/>
</dbReference>
<organism evidence="2 3">
    <name type="scientific">Actinomortierella ambigua</name>
    <dbReference type="NCBI Taxonomy" id="1343610"/>
    <lineage>
        <taxon>Eukaryota</taxon>
        <taxon>Fungi</taxon>
        <taxon>Fungi incertae sedis</taxon>
        <taxon>Mucoromycota</taxon>
        <taxon>Mortierellomycotina</taxon>
        <taxon>Mortierellomycetes</taxon>
        <taxon>Mortierellales</taxon>
        <taxon>Mortierellaceae</taxon>
        <taxon>Actinomortierella</taxon>
    </lineage>
</organism>
<protein>
    <submittedName>
        <fullName evidence="2">Uncharacterized protein</fullName>
    </submittedName>
</protein>
<comment type="caution">
    <text evidence="2">The sequence shown here is derived from an EMBL/GenBank/DDBJ whole genome shotgun (WGS) entry which is preliminary data.</text>
</comment>
<evidence type="ECO:0000313" key="2">
    <source>
        <dbReference type="EMBL" id="KAG0264293.1"/>
    </source>
</evidence>
<reference evidence="2" key="1">
    <citation type="journal article" date="2020" name="Fungal Divers.">
        <title>Resolving the Mortierellaceae phylogeny through synthesis of multi-gene phylogenetics and phylogenomics.</title>
        <authorList>
            <person name="Vandepol N."/>
            <person name="Liber J."/>
            <person name="Desiro A."/>
            <person name="Na H."/>
            <person name="Kennedy M."/>
            <person name="Barry K."/>
            <person name="Grigoriev I.V."/>
            <person name="Miller A.N."/>
            <person name="O'Donnell K."/>
            <person name="Stajich J.E."/>
            <person name="Bonito G."/>
        </authorList>
    </citation>
    <scope>NUCLEOTIDE SEQUENCE</scope>
    <source>
        <strain evidence="2">BC1065</strain>
    </source>
</reference>
<name>A0A9P6QEP9_9FUNG</name>
<sequence>MSFLRPKKLSGRVVYQPTSPLTWIISDGNLSAEKEAIALATGLKLPWEIKRVDWKKGLRWLPMPFKKMIMDYHHAVTPLSNTKKPWFLTGDSLQGPFPSFVIGCGAKTTPGVVHVSRKSGKATYSAMIHFPALPFIHFDQVLLQKHEITVQLGRLGLMKDQKNYIQISTSLNNITSSTLESAKKAAFDNKLIPASFFLAPSSSRRPIVTVLVGGPGEDCLGVEADRLSSRLARLVHVQQMRVLLTFSPRTTDRTKQELYRLAEQVNDPNRFFVYDPAAQAKLQQQQQQRPLTPTSFTMAGYDPTHNPYEAMLALADKIVVTADSLQMTNEALATGKPVYIVGSEMARGKLKVFHRLLADQHMTRAFRPGRVLVAPSSPPSSPAYSAEESQHSSSSKKKKKTTTVKDTNFSPAPSSLETADPLSYPGDHPPWQRTSFVGLGLAEATKLGDYLLALREARILGRRAPTFPV</sequence>
<gene>
    <name evidence="2" type="ORF">DFQ27_001305</name>
</gene>
<proteinExistence type="predicted"/>
<dbReference type="Proteomes" id="UP000807716">
    <property type="component" value="Unassembled WGS sequence"/>
</dbReference>
<dbReference type="PANTHER" id="PTHR33986">
    <property type="entry name" value="OS02G0535700 PROTEIN"/>
    <property type="match status" value="1"/>
</dbReference>
<evidence type="ECO:0000313" key="3">
    <source>
        <dbReference type="Proteomes" id="UP000807716"/>
    </source>
</evidence>
<dbReference type="AlphaFoldDB" id="A0A9P6QEP9"/>
<dbReference type="PANTHER" id="PTHR33986:SF15">
    <property type="entry name" value="MITOCHONDRIAL FISSION PROTEIN ELM1"/>
    <property type="match status" value="1"/>
</dbReference>
<accession>A0A9P6QEP9</accession>
<dbReference type="OrthoDB" id="1856981at2759"/>
<dbReference type="EMBL" id="JAAAJB010000142">
    <property type="protein sequence ID" value="KAG0264293.1"/>
    <property type="molecule type" value="Genomic_DNA"/>
</dbReference>
<dbReference type="Pfam" id="PF06258">
    <property type="entry name" value="Mito_fiss_Elm1"/>
    <property type="match status" value="1"/>
</dbReference>
<evidence type="ECO:0000256" key="1">
    <source>
        <dbReference type="SAM" id="MobiDB-lite"/>
    </source>
</evidence>
<feature type="region of interest" description="Disordered" evidence="1">
    <location>
        <begin position="371"/>
        <end position="427"/>
    </location>
</feature>